<evidence type="ECO:0000256" key="3">
    <source>
        <dbReference type="ARBA" id="ARBA00023004"/>
    </source>
</evidence>
<dbReference type="InterPro" id="IPR050377">
    <property type="entry name" value="Radical_SAM_PqqE_MftC-like"/>
</dbReference>
<dbReference type="Gene3D" id="3.20.20.70">
    <property type="entry name" value="Aldolase class I"/>
    <property type="match status" value="1"/>
</dbReference>
<dbReference type="PANTHER" id="PTHR11228">
    <property type="entry name" value="RADICAL SAM DOMAIN PROTEIN"/>
    <property type="match status" value="1"/>
</dbReference>
<evidence type="ECO:0000256" key="4">
    <source>
        <dbReference type="ARBA" id="ARBA00023014"/>
    </source>
</evidence>
<sequence>MRLAEMMALRQEICAGLLVTLTERCPLHCAHCSASAALNGRHLDGVALLRFVRTFTAQCRPDVVMLTGGEPLLRPRLVVETARAAKAAGTRTAVLSGAFFAGDGRIPASIRPAIQAVDHVSLSLDVFHEREVARQDVFAVLRTLLRHGITTSLHITGTSSDDPYLSEVTAEVTRIFGTDVPMLVSEFKPIGRAAAWARATPQADSSAAPCAMAAWPVVTVDAAVVVCCNQDVVDGRTRPDHLRLGVLATSTWPEVHERAHSSPVLRMIRTVGPLHIARCGGTDLADYCGSCQRLAPAALDWATQAGTGPAGELLQAVAVRNGQMGGPRALLRRHGVARYAHLVGDDG</sequence>
<keyword evidence="7" id="KW-1185">Reference proteome</keyword>
<dbReference type="PANTHER" id="PTHR11228:SF7">
    <property type="entry name" value="PQQA PEPTIDE CYCLASE"/>
    <property type="match status" value="1"/>
</dbReference>
<dbReference type="EMBL" id="JAAATY010000017">
    <property type="protein sequence ID" value="NRN67905.1"/>
    <property type="molecule type" value="Genomic_DNA"/>
</dbReference>
<keyword evidence="1" id="KW-0949">S-adenosyl-L-methionine</keyword>
<dbReference type="Pfam" id="PF04055">
    <property type="entry name" value="Radical_SAM"/>
    <property type="match status" value="1"/>
</dbReference>
<feature type="domain" description="Radical SAM core" evidence="5">
    <location>
        <begin position="20"/>
        <end position="157"/>
    </location>
</feature>
<evidence type="ECO:0000313" key="6">
    <source>
        <dbReference type="EMBL" id="NRN67905.1"/>
    </source>
</evidence>
<dbReference type="RefSeq" id="WP_173136389.1">
    <property type="nucleotide sequence ID" value="NZ_CBCSGW010000009.1"/>
</dbReference>
<dbReference type="InterPro" id="IPR007197">
    <property type="entry name" value="rSAM"/>
</dbReference>
<dbReference type="InterPro" id="IPR013785">
    <property type="entry name" value="Aldolase_TIM"/>
</dbReference>
<keyword evidence="2" id="KW-0479">Metal-binding</keyword>
<gene>
    <name evidence="6" type="ORF">GC106_51460</name>
</gene>
<proteinExistence type="predicted"/>
<dbReference type="Proteomes" id="UP000763557">
    <property type="component" value="Unassembled WGS sequence"/>
</dbReference>
<evidence type="ECO:0000256" key="1">
    <source>
        <dbReference type="ARBA" id="ARBA00022691"/>
    </source>
</evidence>
<evidence type="ECO:0000256" key="2">
    <source>
        <dbReference type="ARBA" id="ARBA00022723"/>
    </source>
</evidence>
<evidence type="ECO:0000259" key="5">
    <source>
        <dbReference type="Pfam" id="PF04055"/>
    </source>
</evidence>
<organism evidence="6 7">
    <name type="scientific">Kibdelosporangium persicum</name>
    <dbReference type="NCBI Taxonomy" id="2698649"/>
    <lineage>
        <taxon>Bacteria</taxon>
        <taxon>Bacillati</taxon>
        <taxon>Actinomycetota</taxon>
        <taxon>Actinomycetes</taxon>
        <taxon>Pseudonocardiales</taxon>
        <taxon>Pseudonocardiaceae</taxon>
        <taxon>Kibdelosporangium</taxon>
    </lineage>
</organism>
<protein>
    <submittedName>
        <fullName evidence="6">Pyrroloquinoline quinone biosynthesis protein PqqE</fullName>
    </submittedName>
</protein>
<dbReference type="CDD" id="cd01335">
    <property type="entry name" value="Radical_SAM"/>
    <property type="match status" value="1"/>
</dbReference>
<keyword evidence="3" id="KW-0408">Iron</keyword>
<accession>A0ABX2FAW4</accession>
<dbReference type="InterPro" id="IPR058240">
    <property type="entry name" value="rSAM_sf"/>
</dbReference>
<keyword evidence="4" id="KW-0411">Iron-sulfur</keyword>
<evidence type="ECO:0000313" key="7">
    <source>
        <dbReference type="Proteomes" id="UP000763557"/>
    </source>
</evidence>
<dbReference type="SUPFAM" id="SSF102114">
    <property type="entry name" value="Radical SAM enzymes"/>
    <property type="match status" value="1"/>
</dbReference>
<comment type="caution">
    <text evidence="6">The sequence shown here is derived from an EMBL/GenBank/DDBJ whole genome shotgun (WGS) entry which is preliminary data.</text>
</comment>
<reference evidence="6 7" key="1">
    <citation type="submission" date="2020-01" db="EMBL/GenBank/DDBJ databases">
        <title>Kibdelosporangium persica a novel Actinomycetes from a hot desert in Iran.</title>
        <authorList>
            <person name="Safaei N."/>
            <person name="Zaburannyi N."/>
            <person name="Mueller R."/>
            <person name="Wink J."/>
        </authorList>
    </citation>
    <scope>NUCLEOTIDE SEQUENCE [LARGE SCALE GENOMIC DNA]</scope>
    <source>
        <strain evidence="6 7">4NS15</strain>
    </source>
</reference>
<name>A0ABX2FAW4_9PSEU</name>
<dbReference type="SFLD" id="SFLDS00029">
    <property type="entry name" value="Radical_SAM"/>
    <property type="match status" value="1"/>
</dbReference>